<proteinExistence type="predicted"/>
<evidence type="ECO:0000313" key="1">
    <source>
        <dbReference type="EMBL" id="AXO07014.1"/>
    </source>
</evidence>
<dbReference type="Proteomes" id="UP000256244">
    <property type="component" value="Chromosome"/>
</dbReference>
<gene>
    <name evidence="1" type="ORF">DS732_11950</name>
    <name evidence="2" type="ORF">GOP25_04840</name>
</gene>
<evidence type="ECO:0000313" key="2">
    <source>
        <dbReference type="EMBL" id="EFH5891581.1"/>
    </source>
</evidence>
<reference evidence="2 4" key="2">
    <citation type="submission" date="2019-12" db="EMBL/GenBank/DDBJ databases">
        <authorList>
            <consortium name="GenomeTrakr network: Whole genome sequencing for foodborne pathogen traceback"/>
        </authorList>
    </citation>
    <scope>NUCLEOTIDE SEQUENCE [LARGE SCALE GENOMIC DNA]</scope>
    <source>
        <strain evidence="2 4">PSU-2243</strain>
    </source>
</reference>
<dbReference type="EMBL" id="CP031546">
    <property type="protein sequence ID" value="AXO07014.1"/>
    <property type="molecule type" value="Genomic_DNA"/>
</dbReference>
<evidence type="ECO:0000313" key="3">
    <source>
        <dbReference type="Proteomes" id="UP000256244"/>
    </source>
</evidence>
<organism evidence="2 4">
    <name type="scientific">Escherichia coli</name>
    <dbReference type="NCBI Taxonomy" id="562"/>
    <lineage>
        <taxon>Bacteria</taxon>
        <taxon>Pseudomonadati</taxon>
        <taxon>Pseudomonadota</taxon>
        <taxon>Gammaproteobacteria</taxon>
        <taxon>Enterobacterales</taxon>
        <taxon>Enterobacteriaceae</taxon>
        <taxon>Escherichia</taxon>
    </lineage>
</organism>
<sequence>MNTLFALVMTVFLTSGETQDVVTGIYNSESECKAAAIEQKVAGECFPVEKFIRPVDEEIPAGLTGENHENKMWLPPLQ</sequence>
<accession>A0A2X6RIM9</accession>
<name>A0A2X6RIM9_ECOLX</name>
<dbReference type="RefSeq" id="WP_001093898.1">
    <property type="nucleotide sequence ID" value="NZ_BGLN01000086.1"/>
</dbReference>
<reference evidence="1 3" key="1">
    <citation type="submission" date="2018-08" db="EMBL/GenBank/DDBJ databases">
        <title>Complete genome sequencing and genomic characterization of five Escherichia coli strains co-producing MCR-1 and ESBLs from different origins in China.</title>
        <authorList>
            <person name="Bai L."/>
        </authorList>
    </citation>
    <scope>NUCLEOTIDE SEQUENCE [LARGE SCALE GENOMIC DNA]</scope>
    <source>
        <strain evidence="1">Cq9</strain>
        <strain evidence="3">cq9</strain>
    </source>
</reference>
<dbReference type="Pfam" id="PF07358">
    <property type="entry name" value="DUF1482"/>
    <property type="match status" value="1"/>
</dbReference>
<evidence type="ECO:0000313" key="4">
    <source>
        <dbReference type="Proteomes" id="UP000531813"/>
    </source>
</evidence>
<protein>
    <submittedName>
        <fullName evidence="2">DUF1482 family protein</fullName>
    </submittedName>
</protein>
<dbReference type="Proteomes" id="UP000531813">
    <property type="component" value="Unassembled WGS sequence"/>
</dbReference>
<dbReference type="AlphaFoldDB" id="A0A2X6RIM9"/>
<dbReference type="EMBL" id="AASWIS010000004">
    <property type="protein sequence ID" value="EFH5891581.1"/>
    <property type="molecule type" value="Genomic_DNA"/>
</dbReference>
<dbReference type="InterPro" id="IPR009954">
    <property type="entry name" value="DUF1482"/>
</dbReference>